<evidence type="ECO:0000256" key="6">
    <source>
        <dbReference type="ARBA" id="ARBA00022670"/>
    </source>
</evidence>
<feature type="active site" description="Acyl-ester intermediate" evidence="14">
    <location>
        <position position="330"/>
    </location>
</feature>
<evidence type="ECO:0000313" key="18">
    <source>
        <dbReference type="EMBL" id="GGY61722.1"/>
    </source>
</evidence>
<dbReference type="HAMAP" id="MF_02081">
    <property type="entry name" value="MrdA_transpept"/>
    <property type="match status" value="1"/>
</dbReference>
<dbReference type="RefSeq" id="WP_189415116.1">
    <property type="nucleotide sequence ID" value="NZ_BMYZ01000001.1"/>
</dbReference>
<evidence type="ECO:0000256" key="11">
    <source>
        <dbReference type="ARBA" id="ARBA00022989"/>
    </source>
</evidence>
<dbReference type="InterPro" id="IPR050515">
    <property type="entry name" value="Beta-lactam/transpept"/>
</dbReference>
<dbReference type="InterPro" id="IPR005311">
    <property type="entry name" value="PBP_dimer"/>
</dbReference>
<evidence type="ECO:0000256" key="9">
    <source>
        <dbReference type="ARBA" id="ARBA00022960"/>
    </source>
</evidence>
<keyword evidence="13 14" id="KW-0961">Cell wall biogenesis/degradation</keyword>
<evidence type="ECO:0000259" key="17">
    <source>
        <dbReference type="Pfam" id="PF03717"/>
    </source>
</evidence>
<sequence>MFENHHFKDHQREMRIFKFRLGVMVSVMALLFCVLIYRYYSLQIVNYLEYATQSEHNRVHVEPIPPTRGIIYDRNGEVLADNRASFTLSLVVNKTMDLDATLNVLRTLVEITPADLEKFYKLKKQQIHPLEPIPLRYRLTEEEIARLAVNEYRLEGVQVDAELVRYYPFGDAFAHTIGYVSRISESDLEKFTEEQARLYSGTHSIGKSGIEASYESELLGQVGSKNVETNARGREIRVLDRIDPTPGKNVTLNLDLKMQQQAETTLAGRRGSVVAIEVKTGAVVTAVSNPGFDPNLFVTGISFADYKALNESPETPLINRFVQGQFPSGSTIKPLMGLAGLHLGFTDVNRAISDPGYFTLGGSSHRYRDWTLNTPGLGGGHGSVALKKAIAESCDTYFYELAWRMGVDNIYPFGRHFGLGARTGIDIPNERPGIWPSREWKRTKYKQPWYPGDNVSIGIGQGYVSVTPLQLAVMVSTIASRGDRYRPRLVKAVDGVDTKPILEDHIEIKKEHWDAVFEGMEDAVYGGGLATFRKYHLGMGADYRIAAKSGTAQVVNIAQDAKYKIGTLKVAQRDHVLFVGFAPADDPKLAIAIILENDDHLKSSENPSLLARRLFDGYLRGIFVGLGQPVGFPEAKPQEVLPPPEPSELESHVDDPQEPLPDDVNVSSASTSSVVSSASASSARRGAQ</sequence>
<name>A0ABQ3AP85_9GAMM</name>
<reference evidence="19" key="1">
    <citation type="journal article" date="2019" name="Int. J. Syst. Evol. Microbiol.">
        <title>The Global Catalogue of Microorganisms (GCM) 10K type strain sequencing project: providing services to taxonomists for standard genome sequencing and annotation.</title>
        <authorList>
            <consortium name="The Broad Institute Genomics Platform"/>
            <consortium name="The Broad Institute Genome Sequencing Center for Infectious Disease"/>
            <person name="Wu L."/>
            <person name="Ma J."/>
        </authorList>
    </citation>
    <scope>NUCLEOTIDE SEQUENCE [LARGE SCALE GENOMIC DNA]</scope>
    <source>
        <strain evidence="19">KCTC 32239</strain>
    </source>
</reference>
<comment type="subcellular location">
    <subcellularLocation>
        <location evidence="14">Cell inner membrane</location>
        <topology evidence="14">Single-pass membrane protein</topology>
    </subcellularLocation>
    <subcellularLocation>
        <location evidence="2">Cell membrane</location>
    </subcellularLocation>
    <subcellularLocation>
        <location evidence="1">Membrane</location>
        <topology evidence="1">Single-pass membrane protein</topology>
    </subcellularLocation>
</comment>
<keyword evidence="19" id="KW-1185">Reference proteome</keyword>
<evidence type="ECO:0000256" key="13">
    <source>
        <dbReference type="ARBA" id="ARBA00023316"/>
    </source>
</evidence>
<dbReference type="Gene3D" id="3.90.1310.10">
    <property type="entry name" value="Penicillin-binding protein 2a (Domain 2)"/>
    <property type="match status" value="1"/>
</dbReference>
<evidence type="ECO:0000256" key="5">
    <source>
        <dbReference type="ARBA" id="ARBA00022645"/>
    </source>
</evidence>
<evidence type="ECO:0000256" key="15">
    <source>
        <dbReference type="SAM" id="MobiDB-lite"/>
    </source>
</evidence>
<feature type="domain" description="Penicillin-binding protein dimerisation" evidence="17">
    <location>
        <begin position="63"/>
        <end position="238"/>
    </location>
</feature>
<evidence type="ECO:0000256" key="10">
    <source>
        <dbReference type="ARBA" id="ARBA00022984"/>
    </source>
</evidence>
<comment type="catalytic activity">
    <reaction evidence="14">
        <text>Preferential cleavage: (Ac)2-L-Lys-D-Ala-|-D-Ala. Also transpeptidation of peptidyl-alanyl moieties that are N-acyl substituents of D-alanine.</text>
        <dbReference type="EC" id="3.4.16.4"/>
    </reaction>
</comment>
<feature type="binding site" evidence="14">
    <location>
        <position position="354"/>
    </location>
    <ligand>
        <name>Zn(2+)</name>
        <dbReference type="ChEBI" id="CHEBI:29105"/>
    </ligand>
</feature>
<dbReference type="InterPro" id="IPR001460">
    <property type="entry name" value="PCN-bd_Tpept"/>
</dbReference>
<keyword evidence="10 14" id="KW-0573">Peptidoglycan synthesis</keyword>
<evidence type="ECO:0000259" key="16">
    <source>
        <dbReference type="Pfam" id="PF00905"/>
    </source>
</evidence>
<dbReference type="Proteomes" id="UP000619761">
    <property type="component" value="Unassembled WGS sequence"/>
</dbReference>
<comment type="caution">
    <text evidence="18">The sequence shown here is derived from an EMBL/GenBank/DDBJ whole genome shotgun (WGS) entry which is preliminary data.</text>
</comment>
<evidence type="ECO:0000256" key="8">
    <source>
        <dbReference type="ARBA" id="ARBA00022801"/>
    </source>
</evidence>
<evidence type="ECO:0000256" key="1">
    <source>
        <dbReference type="ARBA" id="ARBA00004167"/>
    </source>
</evidence>
<dbReference type="InterPro" id="IPR012338">
    <property type="entry name" value="Beta-lactam/transpept-like"/>
</dbReference>
<keyword evidence="14" id="KW-0479">Metal-binding</keyword>
<keyword evidence="5 14" id="KW-0121">Carboxypeptidase</keyword>
<evidence type="ECO:0000256" key="3">
    <source>
        <dbReference type="ARBA" id="ARBA00022475"/>
    </source>
</evidence>
<keyword evidence="3 14" id="KW-1003">Cell membrane</keyword>
<feature type="region of interest" description="Disordered" evidence="15">
    <location>
        <begin position="634"/>
        <end position="688"/>
    </location>
</feature>
<evidence type="ECO:0000256" key="7">
    <source>
        <dbReference type="ARBA" id="ARBA00022692"/>
    </source>
</evidence>
<comment type="similarity">
    <text evidence="14">Belongs to the transpeptidase family. MrdA subfamily.</text>
</comment>
<proteinExistence type="inferred from homology"/>
<evidence type="ECO:0000256" key="14">
    <source>
        <dbReference type="HAMAP-Rule" id="MF_02081"/>
    </source>
</evidence>
<evidence type="ECO:0000256" key="12">
    <source>
        <dbReference type="ARBA" id="ARBA00023136"/>
    </source>
</evidence>
<keyword evidence="14" id="KW-0862">Zinc</keyword>
<protein>
    <recommendedName>
        <fullName evidence="14">Peptidoglycan D,D-transpeptidase MrdA</fullName>
        <ecNumber evidence="14">3.4.16.4</ecNumber>
    </recommendedName>
    <alternativeName>
        <fullName evidence="14">Penicillin-binding protein 2</fullName>
        <shortName evidence="14">PBP-2</shortName>
    </alternativeName>
</protein>
<feature type="binding site" evidence="14">
    <location>
        <position position="394"/>
    </location>
    <ligand>
        <name>Zn(2+)</name>
        <dbReference type="ChEBI" id="CHEBI:29105"/>
    </ligand>
</feature>
<evidence type="ECO:0000256" key="4">
    <source>
        <dbReference type="ARBA" id="ARBA00022519"/>
    </source>
</evidence>
<evidence type="ECO:0000313" key="19">
    <source>
        <dbReference type="Proteomes" id="UP000619761"/>
    </source>
</evidence>
<dbReference type="PANTHER" id="PTHR30627:SF2">
    <property type="entry name" value="PEPTIDOGLYCAN D,D-TRANSPEPTIDASE MRDA"/>
    <property type="match status" value="1"/>
</dbReference>
<dbReference type="Gene3D" id="3.30.1390.30">
    <property type="entry name" value="Penicillin-binding protein 2a, domain 3"/>
    <property type="match status" value="1"/>
</dbReference>
<keyword evidence="4 14" id="KW-0997">Cell inner membrane</keyword>
<dbReference type="EMBL" id="BMYZ01000001">
    <property type="protein sequence ID" value="GGY61722.1"/>
    <property type="molecule type" value="Genomic_DNA"/>
</dbReference>
<dbReference type="Pfam" id="PF03717">
    <property type="entry name" value="PBP_dimer"/>
    <property type="match status" value="1"/>
</dbReference>
<dbReference type="SUPFAM" id="SSF56519">
    <property type="entry name" value="Penicillin binding protein dimerisation domain"/>
    <property type="match status" value="1"/>
</dbReference>
<comment type="cofactor">
    <cofactor evidence="14">
        <name>Zn(2+)</name>
        <dbReference type="ChEBI" id="CHEBI:29105"/>
    </cofactor>
    <text evidence="14">Binds one Zn(2+) ion per subunit.</text>
</comment>
<evidence type="ECO:0000256" key="2">
    <source>
        <dbReference type="ARBA" id="ARBA00004236"/>
    </source>
</evidence>
<keyword evidence="6 14" id="KW-0645">Protease</keyword>
<feature type="transmembrane region" description="Helical" evidence="14">
    <location>
        <begin position="21"/>
        <end position="40"/>
    </location>
</feature>
<feature type="binding site" evidence="14">
    <location>
        <position position="369"/>
    </location>
    <ligand>
        <name>Zn(2+)</name>
        <dbReference type="ChEBI" id="CHEBI:29105"/>
    </ligand>
</feature>
<dbReference type="InterPro" id="IPR017790">
    <property type="entry name" value="Penicillin-binding_protein_2"/>
</dbReference>
<dbReference type="EC" id="3.4.16.4" evidence="14"/>
<keyword evidence="8 14" id="KW-0378">Hydrolase</keyword>
<dbReference type="PANTHER" id="PTHR30627">
    <property type="entry name" value="PEPTIDOGLYCAN D,D-TRANSPEPTIDASE"/>
    <property type="match status" value="1"/>
</dbReference>
<organism evidence="18 19">
    <name type="scientific">Cellvibrio zantedeschiae</name>
    <dbReference type="NCBI Taxonomy" id="1237077"/>
    <lineage>
        <taxon>Bacteria</taxon>
        <taxon>Pseudomonadati</taxon>
        <taxon>Pseudomonadota</taxon>
        <taxon>Gammaproteobacteria</taxon>
        <taxon>Cellvibrionales</taxon>
        <taxon>Cellvibrionaceae</taxon>
        <taxon>Cellvibrio</taxon>
    </lineage>
</organism>
<feature type="domain" description="Penicillin-binding protein transpeptidase" evidence="16">
    <location>
        <begin position="271"/>
        <end position="600"/>
    </location>
</feature>
<dbReference type="Pfam" id="PF00905">
    <property type="entry name" value="Transpeptidase"/>
    <property type="match status" value="1"/>
</dbReference>
<dbReference type="Gene3D" id="3.40.710.10">
    <property type="entry name" value="DD-peptidase/beta-lactamase superfamily"/>
    <property type="match status" value="1"/>
</dbReference>
<comment type="pathway">
    <text evidence="14">Cell wall biogenesis; peptidoglycan biosynthesis.</text>
</comment>
<comment type="function">
    <text evidence="14">Catalyzes cross-linking of the peptidoglycan cell wall.</text>
</comment>
<accession>A0ABQ3AP85</accession>
<dbReference type="SUPFAM" id="SSF56601">
    <property type="entry name" value="beta-lactamase/transpeptidase-like"/>
    <property type="match status" value="1"/>
</dbReference>
<keyword evidence="9 14" id="KW-0133">Cell shape</keyword>
<keyword evidence="12 14" id="KW-0472">Membrane</keyword>
<dbReference type="NCBIfam" id="TIGR03423">
    <property type="entry name" value="pbp2_mrdA"/>
    <property type="match status" value="1"/>
</dbReference>
<feature type="binding site" evidence="14">
    <location>
        <position position="381"/>
    </location>
    <ligand>
        <name>Zn(2+)</name>
        <dbReference type="ChEBI" id="CHEBI:29105"/>
    </ligand>
</feature>
<feature type="compositionally biased region" description="Low complexity" evidence="15">
    <location>
        <begin position="664"/>
        <end position="688"/>
    </location>
</feature>
<keyword evidence="7 14" id="KW-0812">Transmembrane</keyword>
<gene>
    <name evidence="18" type="primary">pbpA</name>
    <name evidence="14" type="synonym">mrdA</name>
    <name evidence="18" type="ORF">GCM10011613_01440</name>
</gene>
<keyword evidence="11 14" id="KW-1133">Transmembrane helix</keyword>
<dbReference type="InterPro" id="IPR036138">
    <property type="entry name" value="PBP_dimer_sf"/>
</dbReference>